<evidence type="ECO:0000256" key="1">
    <source>
        <dbReference type="ARBA" id="ARBA00009199"/>
    </source>
</evidence>
<evidence type="ECO:0000313" key="3">
    <source>
        <dbReference type="EMBL" id="MFK2932789.1"/>
    </source>
</evidence>
<gene>
    <name evidence="3" type="ORF">ISP14_18595</name>
</gene>
<keyword evidence="4" id="KW-1185">Reference proteome</keyword>
<accession>A0ABW8KQ65</accession>
<dbReference type="Gene3D" id="3.90.1300.10">
    <property type="entry name" value="Amidase signature (AS) domain"/>
    <property type="match status" value="1"/>
</dbReference>
<dbReference type="RefSeq" id="WP_404542863.1">
    <property type="nucleotide sequence ID" value="NZ_JADIKL010000020.1"/>
</dbReference>
<reference evidence="3 4" key="1">
    <citation type="submission" date="2020-10" db="EMBL/GenBank/DDBJ databases">
        <title>Phylogeny of dyella-like bacteria.</title>
        <authorList>
            <person name="Fu J."/>
        </authorList>
    </citation>
    <scope>NUCLEOTIDE SEQUENCE [LARGE SCALE GENOMIC DNA]</scope>
    <source>
        <strain evidence="3 4">DKC-1</strain>
    </source>
</reference>
<dbReference type="InterPro" id="IPR000120">
    <property type="entry name" value="Amidase"/>
</dbReference>
<comment type="caution">
    <text evidence="3">The sequence shown here is derived from an EMBL/GenBank/DDBJ whole genome shotgun (WGS) entry which is preliminary data.</text>
</comment>
<organism evidence="3 4">
    <name type="scientific">Dyella agri</name>
    <dbReference type="NCBI Taxonomy" id="1926869"/>
    <lineage>
        <taxon>Bacteria</taxon>
        <taxon>Pseudomonadati</taxon>
        <taxon>Pseudomonadota</taxon>
        <taxon>Gammaproteobacteria</taxon>
        <taxon>Lysobacterales</taxon>
        <taxon>Rhodanobacteraceae</taxon>
        <taxon>Dyella</taxon>
    </lineage>
</organism>
<comment type="similarity">
    <text evidence="1">Belongs to the amidase family.</text>
</comment>
<proteinExistence type="inferred from homology"/>
<sequence length="137" mass="14969">MSSLPPITDLDLRRATVCQLLHWMAIGRTHPQALAEATQEAIERINPQLNAYVGLSPGLLREQARTAEHRRRDGVIGRLDGIPVAVKDNFDIAGWPTRAGLPGRERPASVPAAPACRSRRACAMMRRLCRGRSGVSA</sequence>
<name>A0ABW8KQ65_9GAMM</name>
<dbReference type="Proteomes" id="UP001620397">
    <property type="component" value="Unassembled WGS sequence"/>
</dbReference>
<evidence type="ECO:0000259" key="2">
    <source>
        <dbReference type="Pfam" id="PF01425"/>
    </source>
</evidence>
<dbReference type="PANTHER" id="PTHR11895:SF7">
    <property type="entry name" value="GLUTAMYL-TRNA(GLN) AMIDOTRANSFERASE SUBUNIT A, MITOCHONDRIAL"/>
    <property type="match status" value="1"/>
</dbReference>
<dbReference type="PANTHER" id="PTHR11895">
    <property type="entry name" value="TRANSAMIDASE"/>
    <property type="match status" value="1"/>
</dbReference>
<feature type="domain" description="Amidase" evidence="2">
    <location>
        <begin position="34"/>
        <end position="105"/>
    </location>
</feature>
<evidence type="ECO:0000313" key="4">
    <source>
        <dbReference type="Proteomes" id="UP001620397"/>
    </source>
</evidence>
<dbReference type="EMBL" id="JADIKL010000020">
    <property type="protein sequence ID" value="MFK2932789.1"/>
    <property type="molecule type" value="Genomic_DNA"/>
</dbReference>
<dbReference type="InterPro" id="IPR036928">
    <property type="entry name" value="AS_sf"/>
</dbReference>
<dbReference type="Pfam" id="PF01425">
    <property type="entry name" value="Amidase"/>
    <property type="match status" value="1"/>
</dbReference>
<dbReference type="SUPFAM" id="SSF75304">
    <property type="entry name" value="Amidase signature (AS) enzymes"/>
    <property type="match status" value="1"/>
</dbReference>
<dbReference type="InterPro" id="IPR023631">
    <property type="entry name" value="Amidase_dom"/>
</dbReference>
<protein>
    <recommendedName>
        <fullName evidence="2">Amidase domain-containing protein</fullName>
    </recommendedName>
</protein>